<protein>
    <submittedName>
        <fullName evidence="1">Uncharacterized protein</fullName>
    </submittedName>
</protein>
<proteinExistence type="predicted"/>
<reference evidence="1" key="1">
    <citation type="submission" date="2014-05" db="EMBL/GenBank/DDBJ databases">
        <authorList>
            <person name="Chronopoulou M."/>
        </authorList>
    </citation>
    <scope>NUCLEOTIDE SEQUENCE</scope>
    <source>
        <tissue evidence="1">Whole organism</tissue>
    </source>
</reference>
<name>A0A0K2U1U6_LEPSM</name>
<evidence type="ECO:0000313" key="1">
    <source>
        <dbReference type="EMBL" id="CDW31892.1"/>
    </source>
</evidence>
<organism evidence="1">
    <name type="scientific">Lepeophtheirus salmonis</name>
    <name type="common">Salmon louse</name>
    <name type="synonym">Caligus salmonis</name>
    <dbReference type="NCBI Taxonomy" id="72036"/>
    <lineage>
        <taxon>Eukaryota</taxon>
        <taxon>Metazoa</taxon>
        <taxon>Ecdysozoa</taxon>
        <taxon>Arthropoda</taxon>
        <taxon>Crustacea</taxon>
        <taxon>Multicrustacea</taxon>
        <taxon>Hexanauplia</taxon>
        <taxon>Copepoda</taxon>
        <taxon>Siphonostomatoida</taxon>
        <taxon>Caligidae</taxon>
        <taxon>Lepeophtheirus</taxon>
    </lineage>
</organism>
<accession>A0A0K2U1U6</accession>
<sequence>MFQQRNKAFEVCFEEQELHTFLRLYLFQVINGSFYCPGYIKYFFKTSETFFEHILTNFGVISVSWDIN</sequence>
<dbReference type="EMBL" id="HACA01014531">
    <property type="protein sequence ID" value="CDW31892.1"/>
    <property type="molecule type" value="Transcribed_RNA"/>
</dbReference>
<dbReference type="AlphaFoldDB" id="A0A0K2U1U6"/>